<accession>A0ABN8SIT9</accession>
<keyword evidence="3" id="KW-1185">Reference proteome</keyword>
<organism evidence="2 3">
    <name type="scientific">Porites evermanni</name>
    <dbReference type="NCBI Taxonomy" id="104178"/>
    <lineage>
        <taxon>Eukaryota</taxon>
        <taxon>Metazoa</taxon>
        <taxon>Cnidaria</taxon>
        <taxon>Anthozoa</taxon>
        <taxon>Hexacorallia</taxon>
        <taxon>Scleractinia</taxon>
        <taxon>Fungiina</taxon>
        <taxon>Poritidae</taxon>
        <taxon>Porites</taxon>
    </lineage>
</organism>
<evidence type="ECO:0000313" key="3">
    <source>
        <dbReference type="Proteomes" id="UP001159427"/>
    </source>
</evidence>
<feature type="non-terminal residue" evidence="2">
    <location>
        <position position="1"/>
    </location>
</feature>
<dbReference type="Proteomes" id="UP001159427">
    <property type="component" value="Unassembled WGS sequence"/>
</dbReference>
<feature type="compositionally biased region" description="Polar residues" evidence="1">
    <location>
        <begin position="75"/>
        <end position="85"/>
    </location>
</feature>
<feature type="region of interest" description="Disordered" evidence="1">
    <location>
        <begin position="47"/>
        <end position="140"/>
    </location>
</feature>
<comment type="caution">
    <text evidence="2">The sequence shown here is derived from an EMBL/GenBank/DDBJ whole genome shotgun (WGS) entry which is preliminary data.</text>
</comment>
<gene>
    <name evidence="2" type="ORF">PEVE_00020951</name>
</gene>
<name>A0ABN8SIT9_9CNID</name>
<protein>
    <submittedName>
        <fullName evidence="2">Uncharacterized protein</fullName>
    </submittedName>
</protein>
<evidence type="ECO:0000313" key="2">
    <source>
        <dbReference type="EMBL" id="CAH3190827.1"/>
    </source>
</evidence>
<reference evidence="2 3" key="1">
    <citation type="submission" date="2022-05" db="EMBL/GenBank/DDBJ databases">
        <authorList>
            <consortium name="Genoscope - CEA"/>
            <person name="William W."/>
        </authorList>
    </citation>
    <scope>NUCLEOTIDE SEQUENCE [LARGE SCALE GENOMIC DNA]</scope>
</reference>
<feature type="compositionally biased region" description="Pro residues" evidence="1">
    <location>
        <begin position="122"/>
        <end position="137"/>
    </location>
</feature>
<sequence length="167" mass="18708">RNCYTKKINSGIFETNNGAFIYTDSCNVLFQVWFKNRRAKCRQLDKAAENKRKLEKKSPPGPIPSPSKINEPKKSSPSPYQLPSCSANMNGNMWNNSSSIPLTHGQNYPSPPVLTNNSGPVFMPPPHPPPAPGPPPYYRQTADCSYMSSPYMHMNRPGEQPYPPTHM</sequence>
<feature type="compositionally biased region" description="Polar residues" evidence="1">
    <location>
        <begin position="100"/>
        <end position="119"/>
    </location>
</feature>
<feature type="compositionally biased region" description="Basic and acidic residues" evidence="1">
    <location>
        <begin position="47"/>
        <end position="58"/>
    </location>
</feature>
<proteinExistence type="predicted"/>
<evidence type="ECO:0000256" key="1">
    <source>
        <dbReference type="SAM" id="MobiDB-lite"/>
    </source>
</evidence>
<feature type="compositionally biased region" description="Low complexity" evidence="1">
    <location>
        <begin position="86"/>
        <end position="99"/>
    </location>
</feature>
<dbReference type="EMBL" id="CALNXI010002803">
    <property type="protein sequence ID" value="CAH3190827.1"/>
    <property type="molecule type" value="Genomic_DNA"/>
</dbReference>